<keyword evidence="2" id="KW-1185">Reference proteome</keyword>
<evidence type="ECO:0000313" key="2">
    <source>
        <dbReference type="Proteomes" id="UP000269998"/>
    </source>
</evidence>
<dbReference type="KEGG" id="mbai:MB901379_01453"/>
<dbReference type="EMBL" id="LR130759">
    <property type="protein sequence ID" value="VDM87902.1"/>
    <property type="molecule type" value="Genomic_DNA"/>
</dbReference>
<sequence>MTTRPATRHRSIEVLRGAWGAALVAAPHRVLGPIPGIQVDSRSRFIARILGARHLTQATLSGYRSSPEVLAMGVWWTPPSQRPRGLAVVDSGRARAGVSDAVIAACGPGPGTATSKVPARPHRHIKGSAIGSRSASWAMPRRGISCCAGSVEYASVPSIRRPPVRSRQNPMRYVPFGT</sequence>
<organism evidence="1 2">
    <name type="scientific">Mycobacterium basiliense</name>
    <dbReference type="NCBI Taxonomy" id="2094119"/>
    <lineage>
        <taxon>Bacteria</taxon>
        <taxon>Bacillati</taxon>
        <taxon>Actinomycetota</taxon>
        <taxon>Actinomycetes</taxon>
        <taxon>Mycobacteriales</taxon>
        <taxon>Mycobacteriaceae</taxon>
        <taxon>Mycobacterium</taxon>
    </lineage>
</organism>
<accession>A0A3S4BD38</accession>
<dbReference type="Proteomes" id="UP000269998">
    <property type="component" value="Chromosome"/>
</dbReference>
<reference evidence="2" key="1">
    <citation type="submission" date="2018-02" db="EMBL/GenBank/DDBJ databases">
        <authorList>
            <person name="Seth-Smith MB H."/>
            <person name="Seth-Smith H."/>
        </authorList>
    </citation>
    <scope>NUCLEOTIDE SEQUENCE [LARGE SCALE GENOMIC DNA]</scope>
</reference>
<protein>
    <submittedName>
        <fullName evidence="1">Uncharacterized protein</fullName>
    </submittedName>
</protein>
<name>A0A3S4BD38_9MYCO</name>
<dbReference type="AlphaFoldDB" id="A0A3S4BD38"/>
<evidence type="ECO:0000313" key="1">
    <source>
        <dbReference type="EMBL" id="VDM87902.1"/>
    </source>
</evidence>
<proteinExistence type="predicted"/>
<gene>
    <name evidence="1" type="ORF">MB901379_01453</name>
</gene>